<keyword evidence="3" id="KW-0813">Transport</keyword>
<comment type="similarity">
    <text evidence="2">Belongs to the dicarboxylate/amino acid:cation symporter (DAACS) (TC 2.A.23) family.</text>
</comment>
<keyword evidence="9" id="KW-1185">Reference proteome</keyword>
<feature type="transmembrane region" description="Helical" evidence="7">
    <location>
        <begin position="398"/>
        <end position="422"/>
    </location>
</feature>
<dbReference type="PRINTS" id="PR00173">
    <property type="entry name" value="EDTRNSPORT"/>
</dbReference>
<feature type="transmembrane region" description="Helical" evidence="7">
    <location>
        <begin position="240"/>
        <end position="261"/>
    </location>
</feature>
<dbReference type="RefSeq" id="WP_013023170.1">
    <property type="nucleotide sequence ID" value="NC_013949.1"/>
</dbReference>
<feature type="transmembrane region" description="Helical" evidence="7">
    <location>
        <begin position="374"/>
        <end position="392"/>
    </location>
</feature>
<feature type="transmembrane region" description="Helical" evidence="7">
    <location>
        <begin position="126"/>
        <end position="147"/>
    </location>
</feature>
<organism evidence="8 9">
    <name type="scientific">Helicobacter mustelae (strain ATCC 43772 / CCUG 25715 / CIP 103759 / LMG 18044 / NCTC 12198 / R85-136P)</name>
    <name type="common">Campylobacter mustelae</name>
    <dbReference type="NCBI Taxonomy" id="679897"/>
    <lineage>
        <taxon>Bacteria</taxon>
        <taxon>Pseudomonadati</taxon>
        <taxon>Campylobacterota</taxon>
        <taxon>Epsilonproteobacteria</taxon>
        <taxon>Campylobacterales</taxon>
        <taxon>Helicobacteraceae</taxon>
        <taxon>Helicobacter</taxon>
    </lineage>
</organism>
<dbReference type="KEGG" id="hms:HMU08390"/>
<dbReference type="PANTHER" id="PTHR42865:SF5">
    <property type="entry name" value="L-CYSTINE TRANSPORTER TCYP"/>
    <property type="match status" value="1"/>
</dbReference>
<evidence type="ECO:0000256" key="7">
    <source>
        <dbReference type="SAM" id="Phobius"/>
    </source>
</evidence>
<protein>
    <submittedName>
        <fullName evidence="8">Putative Sodium:dicarboxylate symporter protein</fullName>
    </submittedName>
</protein>
<dbReference type="Proteomes" id="UP000001522">
    <property type="component" value="Chromosome"/>
</dbReference>
<feature type="transmembrane region" description="Helical" evidence="7">
    <location>
        <begin position="267"/>
        <end position="288"/>
    </location>
</feature>
<evidence type="ECO:0000256" key="3">
    <source>
        <dbReference type="ARBA" id="ARBA00022448"/>
    </source>
</evidence>
<accession>D3UHX3</accession>
<evidence type="ECO:0000256" key="2">
    <source>
        <dbReference type="ARBA" id="ARBA00006148"/>
    </source>
</evidence>
<dbReference type="InterPro" id="IPR001991">
    <property type="entry name" value="Na-dicarboxylate_symporter"/>
</dbReference>
<dbReference type="EMBL" id="FN555004">
    <property type="protein sequence ID" value="CBG40096.1"/>
    <property type="molecule type" value="Genomic_DNA"/>
</dbReference>
<dbReference type="HOGENOM" id="CLU_019375_0_1_7"/>
<dbReference type="GO" id="GO:0015184">
    <property type="term" value="F:L-cystine transmembrane transporter activity"/>
    <property type="evidence" value="ECO:0007669"/>
    <property type="project" value="TreeGrafter"/>
</dbReference>
<sequence length="459" mass="49935">MGSNFLNSFLMVSKWQTLVIFAILFFVFFVLKKLQNKQVDFSIRMLVGLVAGLCFGFILEALADYPEDSKSVVWLNEARNWFGFFADAFVAFIKMLVIPIISISIIKVVIDIDKDIKISSLLSRSLFWILFTVAIAGGVGVILGYVFDLGLQTKDFVPEAKIREVKTITQILLGLIPGNIIDSMAKNNIIALVIFSFFIGFGAKSMGRAEGFEQCSLLFERFVHAVHKIIMDITLFIIRFMPYAVVCMMAEVLLSNGFGAIKTAIKFIILIYVAMVIMLVVYCVILALRGLNPFIFMKKVLPVILFSFTSRSSVSTLPITVSTLQNKVGVSSGVANFVASIGTTVGLNGCAGYFPALVAIFIANSIGVHIDVSFVVIVILMVILGSLGIAGVPGSATMAASIMLAGIGFSDQFVLLSIVLAIDPIIDMARTSSNVTGAMVAAVCTDKDLKNLNREVYYG</sequence>
<feature type="transmembrane region" description="Helical" evidence="7">
    <location>
        <begin position="82"/>
        <end position="106"/>
    </location>
</feature>
<feature type="transmembrane region" description="Helical" evidence="7">
    <location>
        <begin position="43"/>
        <end position="62"/>
    </location>
</feature>
<evidence type="ECO:0000256" key="1">
    <source>
        <dbReference type="ARBA" id="ARBA00004141"/>
    </source>
</evidence>
<feature type="transmembrane region" description="Helical" evidence="7">
    <location>
        <begin position="185"/>
        <end position="203"/>
    </location>
</feature>
<feature type="transmembrane region" description="Helical" evidence="7">
    <location>
        <begin position="300"/>
        <end position="321"/>
    </location>
</feature>
<evidence type="ECO:0000256" key="5">
    <source>
        <dbReference type="ARBA" id="ARBA00022989"/>
    </source>
</evidence>
<comment type="subcellular location">
    <subcellularLocation>
        <location evidence="1">Membrane</location>
        <topology evidence="1">Multi-pass membrane protein</topology>
    </subcellularLocation>
</comment>
<keyword evidence="6 7" id="KW-0472">Membrane</keyword>
<keyword evidence="5 7" id="KW-1133">Transmembrane helix</keyword>
<dbReference type="GO" id="GO:0005886">
    <property type="term" value="C:plasma membrane"/>
    <property type="evidence" value="ECO:0007669"/>
    <property type="project" value="TreeGrafter"/>
</dbReference>
<dbReference type="Pfam" id="PF00375">
    <property type="entry name" value="SDF"/>
    <property type="match status" value="1"/>
</dbReference>
<evidence type="ECO:0000313" key="8">
    <source>
        <dbReference type="EMBL" id="CBG40096.1"/>
    </source>
</evidence>
<dbReference type="GO" id="GO:0015293">
    <property type="term" value="F:symporter activity"/>
    <property type="evidence" value="ECO:0007669"/>
    <property type="project" value="InterPro"/>
</dbReference>
<keyword evidence="4 7" id="KW-0812">Transmembrane</keyword>
<dbReference type="Gene3D" id="1.10.3860.10">
    <property type="entry name" value="Sodium:dicarboxylate symporter"/>
    <property type="match status" value="1"/>
</dbReference>
<reference evidence="8 9" key="1">
    <citation type="journal article" date="2010" name="BMC Genomics">
        <title>Comparative genomics and proteomics of Helicobacter mustelae, an ulcerogenic and carcinogenic gastric pathogen.</title>
        <authorList>
            <person name="O'Toole P.W."/>
            <person name="Snelling W.J."/>
            <person name="Canchaya C."/>
            <person name="Forde B.M."/>
            <person name="Hardie K.R."/>
            <person name="Josenhans C."/>
            <person name="Graham R.L.J."/>
            <person name="McMullan G."/>
            <person name="Parkhill J."/>
            <person name="Belda E."/>
            <person name="Bentley S.D."/>
        </authorList>
    </citation>
    <scope>NUCLEOTIDE SEQUENCE [LARGE SCALE GENOMIC DNA]</scope>
    <source>
        <strain evidence="9">ATCC 43772 / LMG 18044 / NCTC 12198 / 12198</strain>
    </source>
</reference>
<feature type="transmembrane region" description="Helical" evidence="7">
    <location>
        <begin position="12"/>
        <end position="31"/>
    </location>
</feature>
<dbReference type="PANTHER" id="PTHR42865">
    <property type="entry name" value="PROTON/GLUTAMATE-ASPARTATE SYMPORTER"/>
    <property type="match status" value="1"/>
</dbReference>
<feature type="transmembrane region" description="Helical" evidence="7">
    <location>
        <begin position="341"/>
        <end position="362"/>
    </location>
</feature>
<dbReference type="STRING" id="679897.HMU08390"/>
<evidence type="ECO:0000256" key="6">
    <source>
        <dbReference type="ARBA" id="ARBA00023136"/>
    </source>
</evidence>
<gene>
    <name evidence="8" type="ordered locus">HMU08390</name>
</gene>
<evidence type="ECO:0000256" key="4">
    <source>
        <dbReference type="ARBA" id="ARBA00022692"/>
    </source>
</evidence>
<dbReference type="SUPFAM" id="SSF118215">
    <property type="entry name" value="Proton glutamate symport protein"/>
    <property type="match status" value="1"/>
</dbReference>
<proteinExistence type="inferred from homology"/>
<dbReference type="InterPro" id="IPR036458">
    <property type="entry name" value="Na:dicarbo_symporter_sf"/>
</dbReference>
<evidence type="ECO:0000313" key="9">
    <source>
        <dbReference type="Proteomes" id="UP000001522"/>
    </source>
</evidence>
<dbReference type="eggNOG" id="COG1823">
    <property type="taxonomic scope" value="Bacteria"/>
</dbReference>
<dbReference type="AlphaFoldDB" id="D3UHX3"/>
<name>D3UHX3_HELM1</name>